<evidence type="ECO:0000313" key="4">
    <source>
        <dbReference type="EMBL" id="HGZ44397.1"/>
    </source>
</evidence>
<keyword evidence="1" id="KW-0378">Hydrolase</keyword>
<accession>A0A832ICE1</accession>
<gene>
    <name evidence="4" type="ORF">ENR23_13450</name>
</gene>
<dbReference type="GO" id="GO:0006508">
    <property type="term" value="P:proteolysis"/>
    <property type="evidence" value="ECO:0007669"/>
    <property type="project" value="InterPro"/>
</dbReference>
<dbReference type="Pfam" id="PF00326">
    <property type="entry name" value="Peptidase_S9"/>
    <property type="match status" value="1"/>
</dbReference>
<keyword evidence="2" id="KW-0645">Protease</keyword>
<sequence length="693" mass="75604">MTPHRPNAPASAAPDATGGLREEDLLDFTWIADPRISPDGARVVFTRVVVDRDKDAYVTALWIVETAGGTPRPLTCGRRDSQPRWSPDGRTLAFVRAGDGAAPPQIWLLPMDGGEAAPLTALARGASSPAWSPDGTRLAFLSETNPALDAPDAKEPPNAPARVVTRPVFRENGKGFVDTDHLEHVWVVEARPGATPRPLTRGGFAEGAPQWSRDGAKVLFVSDRRAEPWFGDERAVLYAAPADLAEPTDGAALERVLEHGGPIAAWAEGPDGALAAVGYVSDDTPHSYRQASLLVGRGPWPVRRVEALNPDGAWAVGEGVNSDQHAPRAAADVPLAWSPDGGAAFTLAARRGAARLVRFDLAARTATALTPDGRDVQAASATPDARRWAYVEGGPDTPGDLWLLDAATGERTRLWAPNEAVLARGLGRVEAFEVASFDGERIPAWLVFPPAFDPARRWPLVLQIHGGPHTAYGAGFFHEFQQLAAAGYLVLYANPRGSTSYGERFADMIQYRYPGDDARDLMACVDAVVARGYVDEARLGVTGGSGGGLLTNWLITRTHRFAAAITQRCVSDWAVMWSTSDFAMYYPFWFRKAPYEDPAEYAERSPVWRVAEVRTPLMVIHSEEDWRTPIAQGEMMFRALKALRVPTVMVRFPGENHELSRSGAPSRRVQNQRHIRRWFDRWLKGVPAEEYGV</sequence>
<organism evidence="4">
    <name type="scientific">Eiseniibacteriota bacterium</name>
    <dbReference type="NCBI Taxonomy" id="2212470"/>
    <lineage>
        <taxon>Bacteria</taxon>
        <taxon>Candidatus Eiseniibacteriota</taxon>
    </lineage>
</organism>
<evidence type="ECO:0000259" key="3">
    <source>
        <dbReference type="Pfam" id="PF00326"/>
    </source>
</evidence>
<dbReference type="SUPFAM" id="SSF53474">
    <property type="entry name" value="alpha/beta-Hydrolases"/>
    <property type="match status" value="1"/>
</dbReference>
<dbReference type="InterPro" id="IPR011659">
    <property type="entry name" value="WD40"/>
</dbReference>
<evidence type="ECO:0000256" key="1">
    <source>
        <dbReference type="ARBA" id="ARBA00022801"/>
    </source>
</evidence>
<dbReference type="PANTHER" id="PTHR42776">
    <property type="entry name" value="SERINE PEPTIDASE S9 FAMILY MEMBER"/>
    <property type="match status" value="1"/>
</dbReference>
<dbReference type="GO" id="GO:0004252">
    <property type="term" value="F:serine-type endopeptidase activity"/>
    <property type="evidence" value="ECO:0007669"/>
    <property type="project" value="TreeGrafter"/>
</dbReference>
<dbReference type="SUPFAM" id="SSF82171">
    <property type="entry name" value="DPP6 N-terminal domain-like"/>
    <property type="match status" value="1"/>
</dbReference>
<evidence type="ECO:0000256" key="2">
    <source>
        <dbReference type="ARBA" id="ARBA00022825"/>
    </source>
</evidence>
<dbReference type="EMBL" id="DSQF01000028">
    <property type="protein sequence ID" value="HGZ44397.1"/>
    <property type="molecule type" value="Genomic_DNA"/>
</dbReference>
<dbReference type="Gene3D" id="2.120.10.30">
    <property type="entry name" value="TolB, C-terminal domain"/>
    <property type="match status" value="1"/>
</dbReference>
<protein>
    <submittedName>
        <fullName evidence="4">S9 family peptidase</fullName>
    </submittedName>
</protein>
<name>A0A832ICE1_UNCEI</name>
<dbReference type="InterPro" id="IPR011042">
    <property type="entry name" value="6-blade_b-propeller_TolB-like"/>
</dbReference>
<dbReference type="InterPro" id="IPR029058">
    <property type="entry name" value="AB_hydrolase_fold"/>
</dbReference>
<proteinExistence type="predicted"/>
<dbReference type="PANTHER" id="PTHR42776:SF27">
    <property type="entry name" value="DIPEPTIDYL PEPTIDASE FAMILY MEMBER 6"/>
    <property type="match status" value="1"/>
</dbReference>
<dbReference type="InterPro" id="IPR001375">
    <property type="entry name" value="Peptidase_S9_cat"/>
</dbReference>
<feature type="domain" description="Peptidase S9 prolyl oligopeptidase catalytic" evidence="3">
    <location>
        <begin position="476"/>
        <end position="684"/>
    </location>
</feature>
<reference evidence="4" key="1">
    <citation type="journal article" date="2020" name="mSystems">
        <title>Genome- and Community-Level Interaction Insights into Carbon Utilization and Element Cycling Functions of Hydrothermarchaeota in Hydrothermal Sediment.</title>
        <authorList>
            <person name="Zhou Z."/>
            <person name="Liu Y."/>
            <person name="Xu W."/>
            <person name="Pan J."/>
            <person name="Luo Z.H."/>
            <person name="Li M."/>
        </authorList>
    </citation>
    <scope>NUCLEOTIDE SEQUENCE [LARGE SCALE GENOMIC DNA]</scope>
    <source>
        <strain evidence="4">SpSt-381</strain>
    </source>
</reference>
<keyword evidence="2" id="KW-0720">Serine protease</keyword>
<dbReference type="Pfam" id="PF07676">
    <property type="entry name" value="PD40"/>
    <property type="match status" value="3"/>
</dbReference>
<dbReference type="Gene3D" id="3.40.50.1820">
    <property type="entry name" value="alpha/beta hydrolase"/>
    <property type="match status" value="1"/>
</dbReference>
<dbReference type="AlphaFoldDB" id="A0A832ICE1"/>
<comment type="caution">
    <text evidence="4">The sequence shown here is derived from an EMBL/GenBank/DDBJ whole genome shotgun (WGS) entry which is preliminary data.</text>
</comment>